<dbReference type="EMBL" id="CDMC01000008">
    <property type="protein sequence ID" value="CEL06645.1"/>
    <property type="molecule type" value="Genomic_DNA"/>
</dbReference>
<dbReference type="OMA" id="WESGGFK"/>
<dbReference type="PANTHER" id="PTHR42912:SF93">
    <property type="entry name" value="N6-ADENOSINE-METHYLTRANSFERASE TMT1A"/>
    <property type="match status" value="1"/>
</dbReference>
<organism evidence="2 3">
    <name type="scientific">Aspergillus calidoustus</name>
    <dbReference type="NCBI Taxonomy" id="454130"/>
    <lineage>
        <taxon>Eukaryota</taxon>
        <taxon>Fungi</taxon>
        <taxon>Dikarya</taxon>
        <taxon>Ascomycota</taxon>
        <taxon>Pezizomycotina</taxon>
        <taxon>Eurotiomycetes</taxon>
        <taxon>Eurotiomycetidae</taxon>
        <taxon>Eurotiales</taxon>
        <taxon>Aspergillaceae</taxon>
        <taxon>Aspergillus</taxon>
        <taxon>Aspergillus subgen. Nidulantes</taxon>
    </lineage>
</organism>
<gene>
    <name evidence="2" type="ORF">ASPCAL09817</name>
</gene>
<dbReference type="AlphaFoldDB" id="A0A0U4ZA07"/>
<dbReference type="InterPro" id="IPR050508">
    <property type="entry name" value="Methyltransf_Superfamily"/>
</dbReference>
<feature type="domain" description="Methyltransferase" evidence="1">
    <location>
        <begin position="66"/>
        <end position="154"/>
    </location>
</feature>
<protein>
    <recommendedName>
        <fullName evidence="1">Methyltransferase domain-containing protein</fullName>
    </recommendedName>
</protein>
<evidence type="ECO:0000313" key="2">
    <source>
        <dbReference type="EMBL" id="CEL06645.1"/>
    </source>
</evidence>
<dbReference type="STRING" id="454130.A0A0U4ZA07"/>
<dbReference type="OrthoDB" id="66144at2759"/>
<keyword evidence="3" id="KW-1185">Reference proteome</keyword>
<sequence length="215" mass="23263">MPRTAPDEYLQRAYTLSTTTEARTLYNEWSTVYDTDLTSAGYASPRRAVETAIAHLPASQPTPLRILDAGCGTGLVGSYLSTSALANKFTLDGLDLSEGMLSVARSKNIYSSLDVANLNDAILKPDGSYDVVICVGTLTEGHVGPKVLGEFVRVAVAKTGLVVVTVHEKVWESGGFKGEVERLERERIVDVVAVDEFGILEGERKGGWMVVLRRV</sequence>
<evidence type="ECO:0000313" key="3">
    <source>
        <dbReference type="Proteomes" id="UP000054771"/>
    </source>
</evidence>
<name>A0A0U4ZA07_ASPCI</name>
<proteinExistence type="predicted"/>
<dbReference type="GO" id="GO:0008168">
    <property type="term" value="F:methyltransferase activity"/>
    <property type="evidence" value="ECO:0007669"/>
    <property type="project" value="TreeGrafter"/>
</dbReference>
<evidence type="ECO:0000259" key="1">
    <source>
        <dbReference type="Pfam" id="PF13649"/>
    </source>
</evidence>
<dbReference type="Proteomes" id="UP000054771">
    <property type="component" value="Unassembled WGS sequence"/>
</dbReference>
<dbReference type="Gene3D" id="3.40.50.150">
    <property type="entry name" value="Vaccinia Virus protein VP39"/>
    <property type="match status" value="1"/>
</dbReference>
<dbReference type="InterPro" id="IPR029063">
    <property type="entry name" value="SAM-dependent_MTases_sf"/>
</dbReference>
<accession>A0A0U4ZA07</accession>
<dbReference type="InterPro" id="IPR041698">
    <property type="entry name" value="Methyltransf_25"/>
</dbReference>
<dbReference type="Pfam" id="PF13649">
    <property type="entry name" value="Methyltransf_25"/>
    <property type="match status" value="1"/>
</dbReference>
<dbReference type="PANTHER" id="PTHR42912">
    <property type="entry name" value="METHYLTRANSFERASE"/>
    <property type="match status" value="1"/>
</dbReference>
<reference evidence="3" key="1">
    <citation type="journal article" date="2016" name="Genome Announc.">
        <title>Draft genome sequences of fungus Aspergillus calidoustus.</title>
        <authorList>
            <person name="Horn F."/>
            <person name="Linde J."/>
            <person name="Mattern D.J."/>
            <person name="Walther G."/>
            <person name="Guthke R."/>
            <person name="Scherlach K."/>
            <person name="Martin K."/>
            <person name="Brakhage A.A."/>
            <person name="Petzke L."/>
            <person name="Valiante V."/>
        </authorList>
    </citation>
    <scope>NUCLEOTIDE SEQUENCE [LARGE SCALE GENOMIC DNA]</scope>
    <source>
        <strain evidence="3">SF006504</strain>
    </source>
</reference>
<dbReference type="SUPFAM" id="SSF53335">
    <property type="entry name" value="S-adenosyl-L-methionine-dependent methyltransferases"/>
    <property type="match status" value="1"/>
</dbReference>
<dbReference type="CDD" id="cd02440">
    <property type="entry name" value="AdoMet_MTases"/>
    <property type="match status" value="1"/>
</dbReference>